<dbReference type="OrthoDB" id="4817121at2759"/>
<protein>
    <submittedName>
        <fullName evidence="1">Uncharacterized protein</fullName>
    </submittedName>
</protein>
<accession>A0A7R7WG88</accession>
<dbReference type="KEGG" id="aluc:AKAW2_60213A"/>
<dbReference type="AlphaFoldDB" id="A0A7R7WG88"/>
<keyword evidence="2" id="KW-1185">Reference proteome</keyword>
<evidence type="ECO:0000313" key="2">
    <source>
        <dbReference type="Proteomes" id="UP000661280"/>
    </source>
</evidence>
<reference evidence="1" key="2">
    <citation type="submission" date="2021-02" db="EMBL/GenBank/DDBJ databases">
        <title>Aspergillus luchuensis mut. kawachii IFO 4304 genome sequence.</title>
        <authorList>
            <person name="Mori K."/>
            <person name="Kadooka C."/>
            <person name="Goto M."/>
            <person name="Futagami T."/>
        </authorList>
    </citation>
    <scope>NUCLEOTIDE SEQUENCE</scope>
    <source>
        <strain evidence="1">IFO 4308</strain>
    </source>
</reference>
<dbReference type="RefSeq" id="XP_041545711.1">
    <property type="nucleotide sequence ID" value="XM_041692313.1"/>
</dbReference>
<evidence type="ECO:0000313" key="1">
    <source>
        <dbReference type="EMBL" id="BCS01949.1"/>
    </source>
</evidence>
<reference evidence="1" key="1">
    <citation type="submission" date="2021-01" db="EMBL/GenBank/DDBJ databases">
        <authorList>
            <consortium name="Aspergillus luchuensis mut. kawachii IFO 4304 genome sequencing consortium"/>
            <person name="Kazuki M."/>
            <person name="Futagami T."/>
        </authorList>
    </citation>
    <scope>NUCLEOTIDE SEQUENCE</scope>
    <source>
        <strain evidence="1">IFO 4308</strain>
    </source>
</reference>
<dbReference type="GeneID" id="64963270"/>
<dbReference type="Proteomes" id="UP000661280">
    <property type="component" value="Chromosome 6"/>
</dbReference>
<organism evidence="1 2">
    <name type="scientific">Aspergillus kawachii</name>
    <name type="common">White koji mold</name>
    <name type="synonym">Aspergillus awamori var. kawachi</name>
    <dbReference type="NCBI Taxonomy" id="1069201"/>
    <lineage>
        <taxon>Eukaryota</taxon>
        <taxon>Fungi</taxon>
        <taxon>Dikarya</taxon>
        <taxon>Ascomycota</taxon>
        <taxon>Pezizomycotina</taxon>
        <taxon>Eurotiomycetes</taxon>
        <taxon>Eurotiomycetidae</taxon>
        <taxon>Eurotiales</taxon>
        <taxon>Aspergillaceae</taxon>
        <taxon>Aspergillus</taxon>
        <taxon>Aspergillus subgen. Circumdati</taxon>
    </lineage>
</organism>
<gene>
    <name evidence="1" type="ORF">AKAW2_60213A</name>
</gene>
<sequence>MGRNIEQEGIKSVFFALHLDNNPAQILSLNHLHTSLPHTNKPQIGPPISFKKETPTKHSKMQLHHFLPLAAMGVLALTTTAESTPLSARSELIKITTWSGNNCEGSSANPFITRGGESCFVSLPGASFNVSAADSKCKITTWSEDNCQGSSANFAGDVQGCIGIPFASVSLDC</sequence>
<proteinExistence type="predicted"/>
<dbReference type="EMBL" id="AP024430">
    <property type="protein sequence ID" value="BCS01949.1"/>
    <property type="molecule type" value="Genomic_DNA"/>
</dbReference>
<name>A0A7R7WG88_ASPKA</name>